<dbReference type="GO" id="GO:0098552">
    <property type="term" value="C:side of membrane"/>
    <property type="evidence" value="ECO:0007669"/>
    <property type="project" value="UniProtKB-KW"/>
</dbReference>
<dbReference type="SUPFAM" id="SSF57302">
    <property type="entry name" value="Snake toxin-like"/>
    <property type="match status" value="1"/>
</dbReference>
<keyword evidence="5" id="KW-1133">Transmembrane helix</keyword>
<evidence type="ECO:0000256" key="3">
    <source>
        <dbReference type="ARBA" id="ARBA00022692"/>
    </source>
</evidence>
<sequence>MAKNLLLASILVFGITQVMCTVCYDCVSLINPACEDPVNTDYITKTDCGSNTKCLKAIAEAFLGGESVTATIRTCAANAVTCNVPQEALPPGTKIHHCSFCNNDLCNSSPKLSAGLFSILPLIGAFLIAKIAL</sequence>
<dbReference type="AlphaFoldDB" id="A0A7G3AHM2"/>
<keyword evidence="8" id="KW-0449">Lipoprotein</keyword>
<dbReference type="EMBL" id="GITU01002063">
    <property type="protein sequence ID" value="MBC1170766.1"/>
    <property type="molecule type" value="Transcribed_RNA"/>
</dbReference>
<name>A0A7G3AHM2_LUTLO</name>
<dbReference type="InterPro" id="IPR031424">
    <property type="entry name" value="QVR-like"/>
</dbReference>
<keyword evidence="4 9" id="KW-0732">Signal</keyword>
<evidence type="ECO:0000313" key="10">
    <source>
        <dbReference type="EMBL" id="MBC1170766.1"/>
    </source>
</evidence>
<proteinExistence type="predicted"/>
<evidence type="ECO:0000256" key="8">
    <source>
        <dbReference type="ARBA" id="ARBA00023288"/>
    </source>
</evidence>
<dbReference type="InterPro" id="IPR050975">
    <property type="entry name" value="Sleep_regulator"/>
</dbReference>
<accession>A0A7G3AHM2</accession>
<protein>
    <submittedName>
        <fullName evidence="10">Putative conserved secreted protein</fullName>
    </submittedName>
</protein>
<keyword evidence="7" id="KW-0325">Glycoprotein</keyword>
<keyword evidence="3" id="KW-0812">Transmembrane</keyword>
<dbReference type="GO" id="GO:0032222">
    <property type="term" value="P:regulation of synaptic transmission, cholinergic"/>
    <property type="evidence" value="ECO:0007669"/>
    <property type="project" value="InterPro"/>
</dbReference>
<comment type="subcellular location">
    <subcellularLocation>
        <location evidence="1">Membrane</location>
        <topology evidence="1">Lipid-anchor</topology>
        <topology evidence="1">GPI-anchor</topology>
    </subcellularLocation>
</comment>
<dbReference type="InterPro" id="IPR045860">
    <property type="entry name" value="Snake_toxin-like_sf"/>
</dbReference>
<keyword evidence="2" id="KW-0336">GPI-anchor</keyword>
<evidence type="ECO:0000256" key="7">
    <source>
        <dbReference type="ARBA" id="ARBA00023180"/>
    </source>
</evidence>
<dbReference type="VEuPathDB" id="VectorBase:LLONM1_009424"/>
<feature type="chain" id="PRO_5028821175" evidence="9">
    <location>
        <begin position="21"/>
        <end position="133"/>
    </location>
</feature>
<organism evidence="10">
    <name type="scientific">Lutzomyia longipalpis</name>
    <name type="common">Sand fly</name>
    <dbReference type="NCBI Taxonomy" id="7200"/>
    <lineage>
        <taxon>Eukaryota</taxon>
        <taxon>Metazoa</taxon>
        <taxon>Ecdysozoa</taxon>
        <taxon>Arthropoda</taxon>
        <taxon>Hexapoda</taxon>
        <taxon>Insecta</taxon>
        <taxon>Pterygota</taxon>
        <taxon>Neoptera</taxon>
        <taxon>Endopterygota</taxon>
        <taxon>Diptera</taxon>
        <taxon>Nematocera</taxon>
        <taxon>Psychodoidea</taxon>
        <taxon>Psychodidae</taxon>
        <taxon>Lutzomyia</taxon>
        <taxon>Lutzomyia</taxon>
    </lineage>
</organism>
<keyword evidence="6" id="KW-0472">Membrane</keyword>
<feature type="signal peptide" evidence="9">
    <location>
        <begin position="1"/>
        <end position="20"/>
    </location>
</feature>
<dbReference type="PANTHER" id="PTHR33562">
    <property type="entry name" value="ATILLA, ISOFORM B-RELATED-RELATED"/>
    <property type="match status" value="1"/>
</dbReference>
<evidence type="ECO:0000256" key="4">
    <source>
        <dbReference type="ARBA" id="ARBA00022729"/>
    </source>
</evidence>
<evidence type="ECO:0000256" key="6">
    <source>
        <dbReference type="ARBA" id="ARBA00023136"/>
    </source>
</evidence>
<reference evidence="10" key="1">
    <citation type="journal article" date="2020" name="BMC">
        <title>Leishmania infection induces a limited differential gene expression in the sand fly midgut.</title>
        <authorList>
            <person name="Coutinho-Abreu I.V."/>
            <person name="Serafim T.D."/>
            <person name="Meneses C."/>
            <person name="Kamhawi S."/>
            <person name="Oliveira F."/>
            <person name="Valenzuela J.G."/>
        </authorList>
    </citation>
    <scope>NUCLEOTIDE SEQUENCE</scope>
    <source>
        <strain evidence="10">Jacobina</strain>
        <tissue evidence="10">Midgut</tissue>
    </source>
</reference>
<evidence type="ECO:0000256" key="2">
    <source>
        <dbReference type="ARBA" id="ARBA00022622"/>
    </source>
</evidence>
<evidence type="ECO:0000256" key="1">
    <source>
        <dbReference type="ARBA" id="ARBA00004589"/>
    </source>
</evidence>
<evidence type="ECO:0000256" key="9">
    <source>
        <dbReference type="SAM" id="SignalP"/>
    </source>
</evidence>
<dbReference type="Pfam" id="PF17064">
    <property type="entry name" value="QVR"/>
    <property type="match status" value="1"/>
</dbReference>
<evidence type="ECO:0000256" key="5">
    <source>
        <dbReference type="ARBA" id="ARBA00022989"/>
    </source>
</evidence>
<dbReference type="GO" id="GO:0030431">
    <property type="term" value="P:sleep"/>
    <property type="evidence" value="ECO:0007669"/>
    <property type="project" value="InterPro"/>
</dbReference>